<feature type="transmembrane region" description="Helical" evidence="6">
    <location>
        <begin position="477"/>
        <end position="497"/>
    </location>
</feature>
<dbReference type="PANTHER" id="PTHR30287:SF1">
    <property type="entry name" value="INNER MEMBRANE PROTEIN"/>
    <property type="match status" value="1"/>
</dbReference>
<evidence type="ECO:0000256" key="4">
    <source>
        <dbReference type="ARBA" id="ARBA00022989"/>
    </source>
</evidence>
<feature type="transmembrane region" description="Helical" evidence="6">
    <location>
        <begin position="419"/>
        <end position="446"/>
    </location>
</feature>
<evidence type="ECO:0000256" key="5">
    <source>
        <dbReference type="ARBA" id="ARBA00023136"/>
    </source>
</evidence>
<keyword evidence="5 6" id="KW-0472">Membrane</keyword>
<feature type="transmembrane region" description="Helical" evidence="6">
    <location>
        <begin position="712"/>
        <end position="737"/>
    </location>
</feature>
<evidence type="ECO:0000259" key="8">
    <source>
        <dbReference type="Pfam" id="PF12704"/>
    </source>
</evidence>
<dbReference type="EMBL" id="NCDQ01000273">
    <property type="protein sequence ID" value="OYX00992.1"/>
    <property type="molecule type" value="Genomic_DNA"/>
</dbReference>
<feature type="transmembrane region" description="Helical" evidence="6">
    <location>
        <begin position="802"/>
        <end position="826"/>
    </location>
</feature>
<evidence type="ECO:0000256" key="1">
    <source>
        <dbReference type="ARBA" id="ARBA00004651"/>
    </source>
</evidence>
<dbReference type="InterPro" id="IPR003838">
    <property type="entry name" value="ABC3_permease_C"/>
</dbReference>
<feature type="transmembrane region" description="Helical" evidence="6">
    <location>
        <begin position="304"/>
        <end position="331"/>
    </location>
</feature>
<dbReference type="PANTHER" id="PTHR30287">
    <property type="entry name" value="MEMBRANE COMPONENT OF PREDICTED ABC SUPERFAMILY METABOLITE UPTAKE TRANSPORTER"/>
    <property type="match status" value="1"/>
</dbReference>
<feature type="domain" description="ABC3 transporter permease C-terminal" evidence="7">
    <location>
        <begin position="718"/>
        <end position="827"/>
    </location>
</feature>
<dbReference type="Pfam" id="PF12704">
    <property type="entry name" value="MacB_PCD"/>
    <property type="match status" value="1"/>
</dbReference>
<dbReference type="InterPro" id="IPR038766">
    <property type="entry name" value="Membrane_comp_ABC_pdt"/>
</dbReference>
<dbReference type="Proteomes" id="UP000215616">
    <property type="component" value="Unassembled WGS sequence"/>
</dbReference>
<dbReference type="GO" id="GO:0005886">
    <property type="term" value="C:plasma membrane"/>
    <property type="evidence" value="ECO:0007669"/>
    <property type="project" value="UniProtKB-SubCell"/>
</dbReference>
<dbReference type="InterPro" id="IPR025857">
    <property type="entry name" value="MacB_PCD"/>
</dbReference>
<feature type="transmembrane region" description="Helical" evidence="6">
    <location>
        <begin position="758"/>
        <end position="782"/>
    </location>
</feature>
<reference evidence="9 10" key="1">
    <citation type="submission" date="2017-03" db="EMBL/GenBank/DDBJ databases">
        <title>Lifting the veil on microbial sulfur biogeochemistry in mining wastewaters.</title>
        <authorList>
            <person name="Kantor R.S."/>
            <person name="Colenbrander Nelson T."/>
            <person name="Marshall S."/>
            <person name="Bennett D."/>
            <person name="Apte S."/>
            <person name="Camacho D."/>
            <person name="Thomas B.C."/>
            <person name="Warren L.A."/>
            <person name="Banfield J.F."/>
        </authorList>
    </citation>
    <scope>NUCLEOTIDE SEQUENCE [LARGE SCALE GENOMIC DNA]</scope>
    <source>
        <strain evidence="9">32-67-7</strain>
    </source>
</reference>
<protein>
    <submittedName>
        <fullName evidence="9">Oxidoreductase</fullName>
    </submittedName>
</protein>
<evidence type="ECO:0000256" key="2">
    <source>
        <dbReference type="ARBA" id="ARBA00022475"/>
    </source>
</evidence>
<accession>A0A258D0Z0</accession>
<keyword evidence="3 6" id="KW-0812">Transmembrane</keyword>
<feature type="transmembrane region" description="Helical" evidence="6">
    <location>
        <begin position="256"/>
        <end position="283"/>
    </location>
</feature>
<keyword evidence="4 6" id="KW-1133">Transmembrane helix</keyword>
<evidence type="ECO:0000313" key="9">
    <source>
        <dbReference type="EMBL" id="OYX00992.1"/>
    </source>
</evidence>
<comment type="subcellular location">
    <subcellularLocation>
        <location evidence="1">Cell membrane</location>
        <topology evidence="1">Multi-pass membrane protein</topology>
    </subcellularLocation>
</comment>
<feature type="domain" description="MacB-like periplasmic core" evidence="8">
    <location>
        <begin position="23"/>
        <end position="227"/>
    </location>
</feature>
<sequence length="838" mass="85403">MRLALRFAGRELRSGVAGFRIFLACLALGVAAIAAAGSTAEAFRQGLASQAREILGGDVVFSIDQRRFTPQERAVFEALGPSAYSVRANAMAQTPTGQRRLVDVRGVADTYPLVGVVQLEGATSLAAALAPAGGVPGAAVEQALLDRLDLELGDTFAVGGQTLRVGAVLISEPDRIGRGFALGPRVLTDVTAVEAAGLLGAGGLFGEAVRVVLPAEADPKTVIEGVRETFPDAVFEARDRSEAAAGAGRLIDQLEYFLGFIGLASLVAGGLGVGGAVSSYLEGRKASIATLKALGASGVLIRDIYLIQIGVLALLGVGIGLAIGAVTPLIIGALAAEQLPVPALFAVYPEPLVRAAAFGVLAAAAFSLWPLARARTTPPSSLFRKEMSGRPTLSLETALAVAAALGLAGLAILTAPSRWAAAGLIGGAAGAFLALSLLGLAAAWAAGRVRRFARGSVRLGLANLAGPRSAARTATPAIGLGVALLSAIVLIQSSLLAQVSVVAPRTAPSLVFTEIPGERVAAFDAVIDRALNDPGIDRYNRLPLITGRITRLKGQPVDIEAIDRGERWAFDEDLTMSALDGAPEDSKVTAGAWWTPDYAGPPLVAFEQDAARGAGLKVGDMITLQVLGREIDAEIAVLREVDWGGFGANFGVILNTGAIEGANPRHVAIAMASREEEAAVTQGLAADFSGVNVISIRDQLEQAATLFDRLALAIRGAAAVAGAAGVLVLIGAIAAGARFRAREAATLKVLGGTRGQIVSAYLVEYGLVGVIAGLAGATLGAAGAWPVVTQVFNATWSVDWPVILGILGGTTALGALGGALAAFAALSRRPAAVLREAG</sequence>
<evidence type="ECO:0000256" key="3">
    <source>
        <dbReference type="ARBA" id="ARBA00022692"/>
    </source>
</evidence>
<feature type="domain" description="ABC3 transporter permease C-terminal" evidence="7">
    <location>
        <begin position="260"/>
        <end position="379"/>
    </location>
</feature>
<evidence type="ECO:0000259" key="7">
    <source>
        <dbReference type="Pfam" id="PF02687"/>
    </source>
</evidence>
<gene>
    <name evidence="9" type="ORF">B7Z12_15065</name>
</gene>
<feature type="transmembrane region" description="Helical" evidence="6">
    <location>
        <begin position="393"/>
        <end position="413"/>
    </location>
</feature>
<keyword evidence="2" id="KW-1003">Cell membrane</keyword>
<evidence type="ECO:0000256" key="6">
    <source>
        <dbReference type="SAM" id="Phobius"/>
    </source>
</evidence>
<proteinExistence type="predicted"/>
<feature type="transmembrane region" description="Helical" evidence="6">
    <location>
        <begin position="351"/>
        <end position="372"/>
    </location>
</feature>
<evidence type="ECO:0000313" key="10">
    <source>
        <dbReference type="Proteomes" id="UP000215616"/>
    </source>
</evidence>
<dbReference type="Pfam" id="PF02687">
    <property type="entry name" value="FtsX"/>
    <property type="match status" value="2"/>
</dbReference>
<comment type="caution">
    <text evidence="9">The sequence shown here is derived from an EMBL/GenBank/DDBJ whole genome shotgun (WGS) entry which is preliminary data.</text>
</comment>
<organism evidence="9 10">
    <name type="scientific">Caulobacter vibrioides</name>
    <name type="common">Caulobacter crescentus</name>
    <dbReference type="NCBI Taxonomy" id="155892"/>
    <lineage>
        <taxon>Bacteria</taxon>
        <taxon>Pseudomonadati</taxon>
        <taxon>Pseudomonadota</taxon>
        <taxon>Alphaproteobacteria</taxon>
        <taxon>Caulobacterales</taxon>
        <taxon>Caulobacteraceae</taxon>
        <taxon>Caulobacter</taxon>
    </lineage>
</organism>
<name>A0A258D0Z0_CAUVI</name>
<dbReference type="AlphaFoldDB" id="A0A258D0Z0"/>